<dbReference type="PROSITE" id="PS00139">
    <property type="entry name" value="THIOL_PROTEASE_CYS"/>
    <property type="match status" value="1"/>
</dbReference>
<dbReference type="EMBL" id="CAXAMN010028639">
    <property type="protein sequence ID" value="CAK9117291.1"/>
    <property type="molecule type" value="Genomic_DNA"/>
</dbReference>
<comment type="similarity">
    <text evidence="1">Belongs to the peptidase C2 family.</text>
</comment>
<dbReference type="Pfam" id="PF00648">
    <property type="entry name" value="Peptidase_C2"/>
    <property type="match status" value="2"/>
</dbReference>
<evidence type="ECO:0000256" key="3">
    <source>
        <dbReference type="ARBA" id="ARBA00022801"/>
    </source>
</evidence>
<accession>A0ABP0SY23</accession>
<gene>
    <name evidence="7" type="ORF">CCMP2556_LOCUS54649</name>
</gene>
<feature type="domain" description="Calpain catalytic" evidence="6">
    <location>
        <begin position="26"/>
        <end position="135"/>
    </location>
</feature>
<dbReference type="SUPFAM" id="SSF54001">
    <property type="entry name" value="Cysteine proteinases"/>
    <property type="match status" value="1"/>
</dbReference>
<dbReference type="InterPro" id="IPR022684">
    <property type="entry name" value="Calpain_cysteine_protease"/>
</dbReference>
<name>A0ABP0SY23_9DINO</name>
<reference evidence="7 8" key="1">
    <citation type="submission" date="2024-02" db="EMBL/GenBank/DDBJ databases">
        <authorList>
            <person name="Chen Y."/>
            <person name="Shah S."/>
            <person name="Dougan E. K."/>
            <person name="Thang M."/>
            <person name="Chan C."/>
        </authorList>
    </citation>
    <scope>NUCLEOTIDE SEQUENCE [LARGE SCALE GENOMIC DNA]</scope>
</reference>
<dbReference type="PROSITE" id="PS50203">
    <property type="entry name" value="CALPAIN_CAT"/>
    <property type="match status" value="2"/>
</dbReference>
<protein>
    <recommendedName>
        <fullName evidence="6">Calpain catalytic domain-containing protein</fullName>
    </recommendedName>
</protein>
<dbReference type="PANTHER" id="PTHR10183">
    <property type="entry name" value="CALPAIN"/>
    <property type="match status" value="1"/>
</dbReference>
<dbReference type="InterPro" id="IPR001300">
    <property type="entry name" value="Peptidase_C2_calpain_cat"/>
</dbReference>
<sequence>MDQYAYKVHISEVTKLEDPDSPPRNAFKDADFPHDASVLGSKLAQGWEEWHRARMIGSPNEAVLFDQVRPQDIVQGFVGDCWLMSSIACMATHPSKLKSLFKEKHLTEDGQCDIFLYDVEGEKWMTITIDEFIPCLMCHGGPSIKCPNEVVATWTDTTHGEKYKVLDNGLITVHAYSITRLVFEKKDNGTPVCLIQLRNPHGKNEWNGAWNDYFGANDWHENPELRKRVNVLCKDSGLDPRLPYLRIPLVLGFFADRHRASALREPQLQVILDAVLFEPGPWQSPSDLLSVPPETVPAPDRRHLATGAGLLFNELMRHGT</sequence>
<dbReference type="Proteomes" id="UP001642484">
    <property type="component" value="Unassembled WGS sequence"/>
</dbReference>
<evidence type="ECO:0000313" key="8">
    <source>
        <dbReference type="Proteomes" id="UP001642484"/>
    </source>
</evidence>
<evidence type="ECO:0000313" key="7">
    <source>
        <dbReference type="EMBL" id="CAK9117291.1"/>
    </source>
</evidence>
<keyword evidence="3" id="KW-0378">Hydrolase</keyword>
<comment type="caution">
    <text evidence="5">Lacks conserved residue(s) required for the propagation of feature annotation.</text>
</comment>
<dbReference type="SMART" id="SM00230">
    <property type="entry name" value="CysPc"/>
    <property type="match status" value="1"/>
</dbReference>
<evidence type="ECO:0000256" key="1">
    <source>
        <dbReference type="ARBA" id="ARBA00007623"/>
    </source>
</evidence>
<keyword evidence="8" id="KW-1185">Reference proteome</keyword>
<feature type="domain" description="Calpain catalytic" evidence="6">
    <location>
        <begin position="168"/>
        <end position="219"/>
    </location>
</feature>
<evidence type="ECO:0000259" key="6">
    <source>
        <dbReference type="PROSITE" id="PS50203"/>
    </source>
</evidence>
<evidence type="ECO:0000256" key="5">
    <source>
        <dbReference type="PROSITE-ProRule" id="PRU00239"/>
    </source>
</evidence>
<evidence type="ECO:0000256" key="4">
    <source>
        <dbReference type="ARBA" id="ARBA00022807"/>
    </source>
</evidence>
<proteinExistence type="inferred from homology"/>
<dbReference type="InterPro" id="IPR038765">
    <property type="entry name" value="Papain-like_cys_pep_sf"/>
</dbReference>
<dbReference type="InterPro" id="IPR000169">
    <property type="entry name" value="Pept_cys_AS"/>
</dbReference>
<dbReference type="PANTHER" id="PTHR10183:SF379">
    <property type="entry name" value="CALPAIN-5"/>
    <property type="match status" value="1"/>
</dbReference>
<comment type="caution">
    <text evidence="7">The sequence shown here is derived from an EMBL/GenBank/DDBJ whole genome shotgun (WGS) entry which is preliminary data.</text>
</comment>
<evidence type="ECO:0000256" key="2">
    <source>
        <dbReference type="ARBA" id="ARBA00022670"/>
    </source>
</evidence>
<organism evidence="7 8">
    <name type="scientific">Durusdinium trenchii</name>
    <dbReference type="NCBI Taxonomy" id="1381693"/>
    <lineage>
        <taxon>Eukaryota</taxon>
        <taxon>Sar</taxon>
        <taxon>Alveolata</taxon>
        <taxon>Dinophyceae</taxon>
        <taxon>Suessiales</taxon>
        <taxon>Symbiodiniaceae</taxon>
        <taxon>Durusdinium</taxon>
    </lineage>
</organism>
<dbReference type="Gene3D" id="3.90.70.10">
    <property type="entry name" value="Cysteine proteinases"/>
    <property type="match status" value="1"/>
</dbReference>
<keyword evidence="2" id="KW-0645">Protease</keyword>
<keyword evidence="4" id="KW-0788">Thiol protease</keyword>